<dbReference type="EMBL" id="JACHHJ010000002">
    <property type="protein sequence ID" value="MBB6449643.1"/>
    <property type="molecule type" value="Genomic_DNA"/>
</dbReference>
<proteinExistence type="predicted"/>
<dbReference type="InterPro" id="IPR013560">
    <property type="entry name" value="DUF1722"/>
</dbReference>
<name>A0A841PYD2_9BACL</name>
<evidence type="ECO:0000259" key="1">
    <source>
        <dbReference type="Pfam" id="PF08349"/>
    </source>
</evidence>
<comment type="caution">
    <text evidence="2">The sequence shown here is derived from an EMBL/GenBank/DDBJ whole genome shotgun (WGS) entry which is preliminary data.</text>
</comment>
<feature type="domain" description="DUF1722" evidence="1">
    <location>
        <begin position="25"/>
        <end position="104"/>
    </location>
</feature>
<accession>A0A841PYD2</accession>
<organism evidence="2 3">
    <name type="scientific">Geomicrobium halophilum</name>
    <dbReference type="NCBI Taxonomy" id="549000"/>
    <lineage>
        <taxon>Bacteria</taxon>
        <taxon>Bacillati</taxon>
        <taxon>Bacillota</taxon>
        <taxon>Bacilli</taxon>
        <taxon>Bacillales</taxon>
        <taxon>Geomicrobium</taxon>
    </lineage>
</organism>
<sequence>MNPIPLSRSKKTIQKASESVWAANKYFVLACSQKQYQSIREDFRPDQRHLLSAYQQIQETENTYQTVTSGDLPELSNALYHLLGYFKQELSQEHRQMLNEEIKKEPQKVLRELETLTFEYRKSYLMPCRLWQRDKAFNEVPVAMKIEGQHFEPYTLHWCGDYIIQKG</sequence>
<evidence type="ECO:0000313" key="2">
    <source>
        <dbReference type="EMBL" id="MBB6449643.1"/>
    </source>
</evidence>
<reference evidence="2 3" key="1">
    <citation type="submission" date="2020-08" db="EMBL/GenBank/DDBJ databases">
        <title>Genomic Encyclopedia of Type Strains, Phase IV (KMG-IV): sequencing the most valuable type-strain genomes for metagenomic binning, comparative biology and taxonomic classification.</title>
        <authorList>
            <person name="Goeker M."/>
        </authorList>
    </citation>
    <scope>NUCLEOTIDE SEQUENCE [LARGE SCALE GENOMIC DNA]</scope>
    <source>
        <strain evidence="2 3">DSM 21769</strain>
    </source>
</reference>
<gene>
    <name evidence="2" type="ORF">HNR44_001621</name>
</gene>
<dbReference type="AlphaFoldDB" id="A0A841PYD2"/>
<evidence type="ECO:0000313" key="3">
    <source>
        <dbReference type="Proteomes" id="UP000568839"/>
    </source>
</evidence>
<dbReference type="Proteomes" id="UP000568839">
    <property type="component" value="Unassembled WGS sequence"/>
</dbReference>
<dbReference type="Pfam" id="PF08349">
    <property type="entry name" value="DUF1722"/>
    <property type="match status" value="1"/>
</dbReference>
<dbReference type="RefSeq" id="WP_184403635.1">
    <property type="nucleotide sequence ID" value="NZ_JACHHJ010000002.1"/>
</dbReference>
<protein>
    <recommendedName>
        <fullName evidence="1">DUF1722 domain-containing protein</fullName>
    </recommendedName>
</protein>
<keyword evidence="3" id="KW-1185">Reference proteome</keyword>